<dbReference type="OrthoDB" id="691673at2759"/>
<dbReference type="GO" id="GO:0030170">
    <property type="term" value="F:pyridoxal phosphate binding"/>
    <property type="evidence" value="ECO:0007669"/>
    <property type="project" value="InterPro"/>
</dbReference>
<feature type="domain" description="Aminotransferase class I/classII large" evidence="6">
    <location>
        <begin position="136"/>
        <end position="522"/>
    </location>
</feature>
<reference evidence="7" key="1">
    <citation type="submission" date="2022-07" db="EMBL/GenBank/DDBJ databases">
        <title>Phylogenomic reconstructions and comparative analyses of Kickxellomycotina fungi.</title>
        <authorList>
            <person name="Reynolds N.K."/>
            <person name="Stajich J.E."/>
            <person name="Barry K."/>
            <person name="Grigoriev I.V."/>
            <person name="Crous P."/>
            <person name="Smith M.E."/>
        </authorList>
    </citation>
    <scope>NUCLEOTIDE SEQUENCE</scope>
    <source>
        <strain evidence="7">RSA 861</strain>
    </source>
</reference>
<dbReference type="GO" id="GO:0008483">
    <property type="term" value="F:transaminase activity"/>
    <property type="evidence" value="ECO:0007669"/>
    <property type="project" value="UniProtKB-KW"/>
</dbReference>
<evidence type="ECO:0000313" key="7">
    <source>
        <dbReference type="EMBL" id="KAJ1926409.1"/>
    </source>
</evidence>
<dbReference type="SUPFAM" id="SSF53383">
    <property type="entry name" value="PLP-dependent transferases"/>
    <property type="match status" value="1"/>
</dbReference>
<dbReference type="CDD" id="cd00609">
    <property type="entry name" value="AAT_like"/>
    <property type="match status" value="1"/>
</dbReference>
<sequence length="557" mass="61761">MPPTTKPSTVKLQRKSFSVNHLVDDDSTHTLPLALDLTDYLGDARRRGPTPLEALQPLALLPDMMSLSIGLPPAGTFPIRSLVASAPVPDPRDEHVPDGCYNRSDQKMTTLHLPFYPSPDVPDALATSMAAVSLCSTLQYGSAEGSAPLLDFLRDHVRAVHRPPYEDWDLIATTGNTDALAKALGLIGSPGDYLLVDEWTYPSTVDAAQSHGIHLVPVPMDHDGMRPAALDNILTTWHLRDRHRRPKMLYLIPTGHNPTGITMSVERRRAIYALAQKHRLIIFEDDPYFYFQFPAYGAPAVYDDSEDRADLDADLGLDRLDLDGKAAGTTALPPLIPSFLSLDTDGRVLRMDSFSKIFAPGTRLGWITTSVQFIPYIAYHTQTTNHQPSGFSQAIVADLLLHKWRADGWCRHLRNLRNEYLRRRDQFVALATKHLAGLAEFTIPEAGMFVWLRLLLPNRLATGSEGDGGRPVAREVAATTITMDDVLRALVDARVMAIPGFYFAGQLNRAERRNAPYLRVSFSFARPEDFDPALVRLAGVLRRFGCGQGRLSLHHKG</sequence>
<evidence type="ECO:0000256" key="1">
    <source>
        <dbReference type="ARBA" id="ARBA00001933"/>
    </source>
</evidence>
<proteinExistence type="inferred from homology"/>
<dbReference type="GO" id="GO:1901605">
    <property type="term" value="P:alpha-amino acid metabolic process"/>
    <property type="evidence" value="ECO:0007669"/>
    <property type="project" value="TreeGrafter"/>
</dbReference>
<dbReference type="AlphaFoldDB" id="A0A9W8A8X6"/>
<keyword evidence="8" id="KW-1185">Reference proteome</keyword>
<dbReference type="Proteomes" id="UP001150569">
    <property type="component" value="Unassembled WGS sequence"/>
</dbReference>
<protein>
    <recommendedName>
        <fullName evidence="6">Aminotransferase class I/classII large domain-containing protein</fullName>
    </recommendedName>
</protein>
<dbReference type="InterPro" id="IPR015421">
    <property type="entry name" value="PyrdxlP-dep_Trfase_major"/>
</dbReference>
<keyword evidence="5" id="KW-0663">Pyridoxal phosphate</keyword>
<evidence type="ECO:0000256" key="4">
    <source>
        <dbReference type="ARBA" id="ARBA00022679"/>
    </source>
</evidence>
<evidence type="ECO:0000259" key="6">
    <source>
        <dbReference type="Pfam" id="PF00155"/>
    </source>
</evidence>
<accession>A0A9W8A8X6</accession>
<dbReference type="Pfam" id="PF00155">
    <property type="entry name" value="Aminotran_1_2"/>
    <property type="match status" value="1"/>
</dbReference>
<name>A0A9W8A8X6_9FUNG</name>
<comment type="caution">
    <text evidence="7">The sequence shown here is derived from an EMBL/GenBank/DDBJ whole genome shotgun (WGS) entry which is preliminary data.</text>
</comment>
<evidence type="ECO:0000256" key="5">
    <source>
        <dbReference type="ARBA" id="ARBA00022898"/>
    </source>
</evidence>
<organism evidence="7 8">
    <name type="scientific">Tieghemiomyces parasiticus</name>
    <dbReference type="NCBI Taxonomy" id="78921"/>
    <lineage>
        <taxon>Eukaryota</taxon>
        <taxon>Fungi</taxon>
        <taxon>Fungi incertae sedis</taxon>
        <taxon>Zoopagomycota</taxon>
        <taxon>Kickxellomycotina</taxon>
        <taxon>Dimargaritomycetes</taxon>
        <taxon>Dimargaritales</taxon>
        <taxon>Dimargaritaceae</taxon>
        <taxon>Tieghemiomyces</taxon>
    </lineage>
</organism>
<dbReference type="InterPro" id="IPR050859">
    <property type="entry name" value="Class-I_PLP-dep_aminotransf"/>
</dbReference>
<dbReference type="PANTHER" id="PTHR42790:SF19">
    <property type="entry name" value="KYNURENINE_ALPHA-AMINOADIPATE AMINOTRANSFERASE, MITOCHONDRIAL"/>
    <property type="match status" value="1"/>
</dbReference>
<gene>
    <name evidence="7" type="ORF">IWQ60_003817</name>
</gene>
<keyword evidence="4" id="KW-0808">Transferase</keyword>
<comment type="cofactor">
    <cofactor evidence="1">
        <name>pyridoxal 5'-phosphate</name>
        <dbReference type="ChEBI" id="CHEBI:597326"/>
    </cofactor>
</comment>
<dbReference type="Gene3D" id="3.40.640.10">
    <property type="entry name" value="Type I PLP-dependent aspartate aminotransferase-like (Major domain)"/>
    <property type="match status" value="1"/>
</dbReference>
<dbReference type="PANTHER" id="PTHR42790">
    <property type="entry name" value="AMINOTRANSFERASE"/>
    <property type="match status" value="1"/>
</dbReference>
<dbReference type="EMBL" id="JANBPT010000171">
    <property type="protein sequence ID" value="KAJ1926409.1"/>
    <property type="molecule type" value="Genomic_DNA"/>
</dbReference>
<keyword evidence="3" id="KW-0032">Aminotransferase</keyword>
<dbReference type="InterPro" id="IPR015424">
    <property type="entry name" value="PyrdxlP-dep_Trfase"/>
</dbReference>
<evidence type="ECO:0000256" key="3">
    <source>
        <dbReference type="ARBA" id="ARBA00022576"/>
    </source>
</evidence>
<dbReference type="InterPro" id="IPR004839">
    <property type="entry name" value="Aminotransferase_I/II_large"/>
</dbReference>
<evidence type="ECO:0000313" key="8">
    <source>
        <dbReference type="Proteomes" id="UP001150569"/>
    </source>
</evidence>
<comment type="similarity">
    <text evidence="2">Belongs to the class-I pyridoxal-phosphate-dependent aminotransferase family.</text>
</comment>
<evidence type="ECO:0000256" key="2">
    <source>
        <dbReference type="ARBA" id="ARBA00007441"/>
    </source>
</evidence>